<protein>
    <submittedName>
        <fullName evidence="2">AAA family ATPase</fullName>
    </submittedName>
</protein>
<dbReference type="Proteomes" id="UP000321595">
    <property type="component" value="Chromosome"/>
</dbReference>
<dbReference type="InterPro" id="IPR027417">
    <property type="entry name" value="P-loop_NTPase"/>
</dbReference>
<dbReference type="InterPro" id="IPR011704">
    <property type="entry name" value="ATPase_dyneun-rel_AAA"/>
</dbReference>
<organism evidence="2 3">
    <name type="scientific">Microvenator marinus</name>
    <dbReference type="NCBI Taxonomy" id="2600177"/>
    <lineage>
        <taxon>Bacteria</taxon>
        <taxon>Deltaproteobacteria</taxon>
        <taxon>Bradymonadales</taxon>
        <taxon>Microvenatoraceae</taxon>
        <taxon>Microvenator</taxon>
    </lineage>
</organism>
<dbReference type="Pfam" id="PF07728">
    <property type="entry name" value="AAA_5"/>
    <property type="match status" value="1"/>
</dbReference>
<dbReference type="KEGG" id="bbae:FRD01_05365"/>
<keyword evidence="3" id="KW-1185">Reference proteome</keyword>
<evidence type="ECO:0000313" key="3">
    <source>
        <dbReference type="Proteomes" id="UP000321595"/>
    </source>
</evidence>
<dbReference type="AlphaFoldDB" id="A0A5B8XRN3"/>
<gene>
    <name evidence="2" type="ORF">FRD01_05365</name>
</gene>
<reference evidence="2 3" key="1">
    <citation type="submission" date="2019-08" db="EMBL/GenBank/DDBJ databases">
        <authorList>
            <person name="Liang Q."/>
        </authorList>
    </citation>
    <scope>NUCLEOTIDE SEQUENCE [LARGE SCALE GENOMIC DNA]</scope>
    <source>
        <strain evidence="2 3">V1718</strain>
    </source>
</reference>
<dbReference type="InterPro" id="IPR003593">
    <property type="entry name" value="AAA+_ATPase"/>
</dbReference>
<accession>A0A5B8XRN3</accession>
<feature type="domain" description="AAA+ ATPase" evidence="1">
    <location>
        <begin position="82"/>
        <end position="239"/>
    </location>
</feature>
<dbReference type="PANTHER" id="PTHR42759:SF1">
    <property type="entry name" value="MAGNESIUM-CHELATASE SUBUNIT CHLD"/>
    <property type="match status" value="1"/>
</dbReference>
<dbReference type="RefSeq" id="WP_146958332.1">
    <property type="nucleotide sequence ID" value="NZ_CP042467.1"/>
</dbReference>
<dbReference type="SMART" id="SM00382">
    <property type="entry name" value="AAA"/>
    <property type="match status" value="1"/>
</dbReference>
<dbReference type="GO" id="GO:0016887">
    <property type="term" value="F:ATP hydrolysis activity"/>
    <property type="evidence" value="ECO:0007669"/>
    <property type="project" value="InterPro"/>
</dbReference>
<dbReference type="SUPFAM" id="SSF52540">
    <property type="entry name" value="P-loop containing nucleoside triphosphate hydrolases"/>
    <property type="match status" value="1"/>
</dbReference>
<dbReference type="GO" id="GO:0005524">
    <property type="term" value="F:ATP binding"/>
    <property type="evidence" value="ECO:0007669"/>
    <property type="project" value="InterPro"/>
</dbReference>
<dbReference type="PANTHER" id="PTHR42759">
    <property type="entry name" value="MOXR FAMILY PROTEIN"/>
    <property type="match status" value="1"/>
</dbReference>
<name>A0A5B8XRN3_9DELT</name>
<dbReference type="OrthoDB" id="9768555at2"/>
<dbReference type="Gene3D" id="3.40.50.300">
    <property type="entry name" value="P-loop containing nucleotide triphosphate hydrolases"/>
    <property type="match status" value="1"/>
</dbReference>
<dbReference type="InterPro" id="IPR050764">
    <property type="entry name" value="CbbQ/NirQ/NorQ/GpvN"/>
</dbReference>
<sequence length="382" mass="41348">MSNAQSPPAESVWAEELAFLQKFDDGPRPPGWRLTPRAVVTFICGSNEPLKAGKGKANELQITQKFVGPKDLIERSVITLAGERGLLLVGEPGTAKSMLSELLAAAISGTSALTIQGSAGTTEDQLRYGWNYAMLMANGPTPEALVPSPVMTGMRAGAIVRVEEVTRCLPEVQDALISIISDRRLAVPELAEGEGARIEFAEPGFNVIATANLRDRGVSEMSAALKRRFNFEIVHPIADLAHEKALVLRRAKSVVTRTGVGFNVDEAVLEAIVTAFRDLRSGRSAEGWAVERPSTVMSTAECVAVASDIGLQNAYFASDRDPLSLVPSYLLGVVLKDNPVDRSKLLAYWDSTVKRRADSGARLWKRLLELRNVVEQAHAEAF</sequence>
<dbReference type="EMBL" id="CP042467">
    <property type="protein sequence ID" value="QED26683.1"/>
    <property type="molecule type" value="Genomic_DNA"/>
</dbReference>
<evidence type="ECO:0000313" key="2">
    <source>
        <dbReference type="EMBL" id="QED26683.1"/>
    </source>
</evidence>
<evidence type="ECO:0000259" key="1">
    <source>
        <dbReference type="SMART" id="SM00382"/>
    </source>
</evidence>
<proteinExistence type="predicted"/>